<dbReference type="Proteomes" id="UP001367676">
    <property type="component" value="Unassembled WGS sequence"/>
</dbReference>
<organism evidence="3 4">
    <name type="scientific">Parthenolecanium corni</name>
    <dbReference type="NCBI Taxonomy" id="536013"/>
    <lineage>
        <taxon>Eukaryota</taxon>
        <taxon>Metazoa</taxon>
        <taxon>Ecdysozoa</taxon>
        <taxon>Arthropoda</taxon>
        <taxon>Hexapoda</taxon>
        <taxon>Insecta</taxon>
        <taxon>Pterygota</taxon>
        <taxon>Neoptera</taxon>
        <taxon>Paraneoptera</taxon>
        <taxon>Hemiptera</taxon>
        <taxon>Sternorrhyncha</taxon>
        <taxon>Coccoidea</taxon>
        <taxon>Coccidae</taxon>
        <taxon>Parthenolecanium</taxon>
    </lineage>
</organism>
<keyword evidence="2" id="KW-0472">Membrane</keyword>
<gene>
    <name evidence="3" type="ORF">V9T40_007512</name>
</gene>
<feature type="compositionally biased region" description="Low complexity" evidence="1">
    <location>
        <begin position="156"/>
        <end position="167"/>
    </location>
</feature>
<accession>A0AAN9TVG2</accession>
<dbReference type="EMBL" id="JBBCAQ010000020">
    <property type="protein sequence ID" value="KAK7592760.1"/>
    <property type="molecule type" value="Genomic_DNA"/>
</dbReference>
<keyword evidence="2" id="KW-0812">Transmembrane</keyword>
<evidence type="ECO:0000313" key="3">
    <source>
        <dbReference type="EMBL" id="KAK7592760.1"/>
    </source>
</evidence>
<evidence type="ECO:0000256" key="2">
    <source>
        <dbReference type="SAM" id="Phobius"/>
    </source>
</evidence>
<comment type="caution">
    <text evidence="3">The sequence shown here is derived from an EMBL/GenBank/DDBJ whole genome shotgun (WGS) entry which is preliminary data.</text>
</comment>
<dbReference type="AlphaFoldDB" id="A0AAN9TVG2"/>
<reference evidence="3 4" key="1">
    <citation type="submission" date="2024-03" db="EMBL/GenBank/DDBJ databases">
        <title>Adaptation during the transition from Ophiocordyceps entomopathogen to insect associate is accompanied by gene loss and intensified selection.</title>
        <authorList>
            <person name="Ward C.M."/>
            <person name="Onetto C.A."/>
            <person name="Borneman A.R."/>
        </authorList>
    </citation>
    <scope>NUCLEOTIDE SEQUENCE [LARGE SCALE GENOMIC DNA]</scope>
    <source>
        <strain evidence="3">AWRI1</strain>
        <tissue evidence="3">Single Adult Female</tissue>
    </source>
</reference>
<sequence length="212" mass="22840">MSEEPNLDSHSHASFDVSFSFFISLLRPRLVVPSRRSFVLVYTWLMALGLFESTLFSAFALATTAARPRLAATGVNPSPTADAARVGKTARSRSAIMSCEDTRRCTSPPPPPPPGLLNSQYARALVGRVANRFGARSTPTFSRSPPLPPSPPPPTATSSSSSSSLVAPTLAATPANRFPYLCEGRVQEATRFVFEPRCECDASCVFTRTRNS</sequence>
<feature type="transmembrane region" description="Helical" evidence="2">
    <location>
        <begin position="39"/>
        <end position="62"/>
    </location>
</feature>
<evidence type="ECO:0000256" key="1">
    <source>
        <dbReference type="SAM" id="MobiDB-lite"/>
    </source>
</evidence>
<protein>
    <submittedName>
        <fullName evidence="3">Uncharacterized protein</fullName>
    </submittedName>
</protein>
<feature type="compositionally biased region" description="Pro residues" evidence="1">
    <location>
        <begin position="145"/>
        <end position="155"/>
    </location>
</feature>
<evidence type="ECO:0000313" key="4">
    <source>
        <dbReference type="Proteomes" id="UP001367676"/>
    </source>
</evidence>
<feature type="region of interest" description="Disordered" evidence="1">
    <location>
        <begin position="97"/>
        <end position="117"/>
    </location>
</feature>
<name>A0AAN9TVG2_9HEMI</name>
<keyword evidence="4" id="KW-1185">Reference proteome</keyword>
<proteinExistence type="predicted"/>
<keyword evidence="2" id="KW-1133">Transmembrane helix</keyword>
<feature type="region of interest" description="Disordered" evidence="1">
    <location>
        <begin position="136"/>
        <end position="167"/>
    </location>
</feature>